<dbReference type="AlphaFoldDB" id="A0AAE1XFV7"/>
<gene>
    <name evidence="1" type="ORF">Sango_0183000</name>
</gene>
<accession>A0AAE1XFV7</accession>
<proteinExistence type="predicted"/>
<sequence>MSRVKLNHQSQLPIPMLNLISFFLQEVPLQGKGKEKEKHKIPRIQLQDLFELATTTSDRKLFGEGSHGLVYKGVLAVAVFVAIKKPRELPKMSLSDNQMKSRNEIDIYLSSRAQIGHLVGFTKMSKIDSVGGAIDMGHSRRLLWIGQFLIRRGLLAIYDPRVVPPKDPMVRKMLAVVAAKCFILEWLANPCLMVETVGVPVQSRSGQPWWRVFRGEDDGFDEAGRQKKGIEFQTGYWGTSNSVMVLVKDRVSKLKPNQSVQESSSTFSGIDDKITASSSVTQAAELAIIA</sequence>
<reference evidence="1" key="1">
    <citation type="submission" date="2020-06" db="EMBL/GenBank/DDBJ databases">
        <authorList>
            <person name="Li T."/>
            <person name="Hu X."/>
            <person name="Zhang T."/>
            <person name="Song X."/>
            <person name="Zhang H."/>
            <person name="Dai N."/>
            <person name="Sheng W."/>
            <person name="Hou X."/>
            <person name="Wei L."/>
        </authorList>
    </citation>
    <scope>NUCLEOTIDE SEQUENCE</scope>
    <source>
        <strain evidence="1">K16</strain>
        <tissue evidence="1">Leaf</tissue>
    </source>
</reference>
<organism evidence="1 2">
    <name type="scientific">Sesamum angolense</name>
    <dbReference type="NCBI Taxonomy" id="2727404"/>
    <lineage>
        <taxon>Eukaryota</taxon>
        <taxon>Viridiplantae</taxon>
        <taxon>Streptophyta</taxon>
        <taxon>Embryophyta</taxon>
        <taxon>Tracheophyta</taxon>
        <taxon>Spermatophyta</taxon>
        <taxon>Magnoliopsida</taxon>
        <taxon>eudicotyledons</taxon>
        <taxon>Gunneridae</taxon>
        <taxon>Pentapetalae</taxon>
        <taxon>asterids</taxon>
        <taxon>lamiids</taxon>
        <taxon>Lamiales</taxon>
        <taxon>Pedaliaceae</taxon>
        <taxon>Sesamum</taxon>
    </lineage>
</organism>
<dbReference type="InterPro" id="IPR011009">
    <property type="entry name" value="Kinase-like_dom_sf"/>
</dbReference>
<dbReference type="EMBL" id="JACGWL010000001">
    <property type="protein sequence ID" value="KAK4411100.1"/>
    <property type="molecule type" value="Genomic_DNA"/>
</dbReference>
<evidence type="ECO:0000313" key="2">
    <source>
        <dbReference type="Proteomes" id="UP001289374"/>
    </source>
</evidence>
<comment type="caution">
    <text evidence="1">The sequence shown here is derived from an EMBL/GenBank/DDBJ whole genome shotgun (WGS) entry which is preliminary data.</text>
</comment>
<dbReference type="Proteomes" id="UP001289374">
    <property type="component" value="Unassembled WGS sequence"/>
</dbReference>
<dbReference type="Gene3D" id="3.30.200.20">
    <property type="entry name" value="Phosphorylase Kinase, domain 1"/>
    <property type="match status" value="1"/>
</dbReference>
<dbReference type="SUPFAM" id="SSF56112">
    <property type="entry name" value="Protein kinase-like (PK-like)"/>
    <property type="match status" value="1"/>
</dbReference>
<evidence type="ECO:0000313" key="1">
    <source>
        <dbReference type="EMBL" id="KAK4411100.1"/>
    </source>
</evidence>
<keyword evidence="2" id="KW-1185">Reference proteome</keyword>
<protein>
    <submittedName>
        <fullName evidence="1">Uncharacterized protein</fullName>
    </submittedName>
</protein>
<name>A0AAE1XFV7_9LAMI</name>
<reference evidence="1" key="2">
    <citation type="journal article" date="2024" name="Plant">
        <title>Genomic evolution and insights into agronomic trait innovations of Sesamum species.</title>
        <authorList>
            <person name="Miao H."/>
            <person name="Wang L."/>
            <person name="Qu L."/>
            <person name="Liu H."/>
            <person name="Sun Y."/>
            <person name="Le M."/>
            <person name="Wang Q."/>
            <person name="Wei S."/>
            <person name="Zheng Y."/>
            <person name="Lin W."/>
            <person name="Duan Y."/>
            <person name="Cao H."/>
            <person name="Xiong S."/>
            <person name="Wang X."/>
            <person name="Wei L."/>
            <person name="Li C."/>
            <person name="Ma Q."/>
            <person name="Ju M."/>
            <person name="Zhao R."/>
            <person name="Li G."/>
            <person name="Mu C."/>
            <person name="Tian Q."/>
            <person name="Mei H."/>
            <person name="Zhang T."/>
            <person name="Gao T."/>
            <person name="Zhang H."/>
        </authorList>
    </citation>
    <scope>NUCLEOTIDE SEQUENCE</scope>
    <source>
        <strain evidence="1">K16</strain>
    </source>
</reference>